<comment type="caution">
    <text evidence="4">The sequence shown here is derived from an EMBL/GenBank/DDBJ whole genome shotgun (WGS) entry which is preliminary data.</text>
</comment>
<dbReference type="Proteomes" id="UP001176940">
    <property type="component" value="Unassembled WGS sequence"/>
</dbReference>
<dbReference type="PROSITE" id="PS50013">
    <property type="entry name" value="CHROMO_2"/>
    <property type="match status" value="1"/>
</dbReference>
<dbReference type="InterPro" id="IPR023780">
    <property type="entry name" value="Chromo_domain"/>
</dbReference>
<dbReference type="PANTHER" id="PTHR22812">
    <property type="entry name" value="CHROMOBOX PROTEIN"/>
    <property type="match status" value="1"/>
</dbReference>
<dbReference type="Pfam" id="PF00385">
    <property type="entry name" value="Chromo"/>
    <property type="match status" value="1"/>
</dbReference>
<evidence type="ECO:0000259" key="3">
    <source>
        <dbReference type="PROSITE" id="PS50013"/>
    </source>
</evidence>
<dbReference type="InterPro" id="IPR016197">
    <property type="entry name" value="Chromo-like_dom_sf"/>
</dbReference>
<gene>
    <name evidence="4" type="ORF">RIMI_LOCUS11562321</name>
</gene>
<evidence type="ECO:0000313" key="5">
    <source>
        <dbReference type="Proteomes" id="UP001176940"/>
    </source>
</evidence>
<dbReference type="SMART" id="SM00298">
    <property type="entry name" value="CHROMO"/>
    <property type="match status" value="1"/>
</dbReference>
<sequence>MVPSVDPPAPVLVEGELEYIVEKILDSRVSRRKLQYLVKWKGYAQEDNSWVFASDVHAPDLVRAFHMAHPGRPGSSGEGSVTPPQGGGTVVNSVAELPPVVTSGTSAGSLCELPLVEESRTAASEFPSSACQFVFFLLAGSSGTQRVYLRAVSSFCIINFCEALDASPRSRSQSLSRLLWKQASVASELWDRLTARSLDQHRHLDRTLEQLRDLRVSVKDATDALSQAESVQTTWEPIGDLFIDSLPEHIQATKLFKEEIAPIKDTNKMANDLAHQLALCDVHLSMENARELEQINSRWKQLQDIVPVYQIKGISKLVKLCLPKVQCFCDSLTSPPSERQFNALLMSVASLLANTSVTERLRQLQDAHRDFGPESQHFLSCEFLWFYIKNLKC</sequence>
<dbReference type="Gene3D" id="2.40.50.40">
    <property type="match status" value="1"/>
</dbReference>
<comment type="subcellular location">
    <subcellularLocation>
        <location evidence="1">Nucleus</location>
    </subcellularLocation>
</comment>
<keyword evidence="2" id="KW-0539">Nucleus</keyword>
<dbReference type="InterPro" id="IPR051219">
    <property type="entry name" value="Heterochromatin_chromo-domain"/>
</dbReference>
<dbReference type="InterPro" id="IPR000953">
    <property type="entry name" value="Chromo/chromo_shadow_dom"/>
</dbReference>
<organism evidence="4 5">
    <name type="scientific">Ranitomeya imitator</name>
    <name type="common">mimic poison frog</name>
    <dbReference type="NCBI Taxonomy" id="111125"/>
    <lineage>
        <taxon>Eukaryota</taxon>
        <taxon>Metazoa</taxon>
        <taxon>Chordata</taxon>
        <taxon>Craniata</taxon>
        <taxon>Vertebrata</taxon>
        <taxon>Euteleostomi</taxon>
        <taxon>Amphibia</taxon>
        <taxon>Batrachia</taxon>
        <taxon>Anura</taxon>
        <taxon>Neobatrachia</taxon>
        <taxon>Hyloidea</taxon>
        <taxon>Dendrobatidae</taxon>
        <taxon>Dendrobatinae</taxon>
        <taxon>Ranitomeya</taxon>
    </lineage>
</organism>
<feature type="domain" description="Chromo" evidence="3">
    <location>
        <begin position="19"/>
        <end position="77"/>
    </location>
</feature>
<accession>A0ABN9LP89</accession>
<evidence type="ECO:0000256" key="1">
    <source>
        <dbReference type="ARBA" id="ARBA00004123"/>
    </source>
</evidence>
<name>A0ABN9LP89_9NEOB</name>
<dbReference type="EMBL" id="CAUEEQ010026337">
    <property type="protein sequence ID" value="CAJ0947060.1"/>
    <property type="molecule type" value="Genomic_DNA"/>
</dbReference>
<dbReference type="Gene3D" id="1.20.58.60">
    <property type="match status" value="1"/>
</dbReference>
<proteinExistence type="predicted"/>
<evidence type="ECO:0000313" key="4">
    <source>
        <dbReference type="EMBL" id="CAJ0947060.1"/>
    </source>
</evidence>
<reference evidence="4" key="1">
    <citation type="submission" date="2023-07" db="EMBL/GenBank/DDBJ databases">
        <authorList>
            <person name="Stuckert A."/>
        </authorList>
    </citation>
    <scope>NUCLEOTIDE SEQUENCE</scope>
</reference>
<dbReference type="SUPFAM" id="SSF46966">
    <property type="entry name" value="Spectrin repeat"/>
    <property type="match status" value="1"/>
</dbReference>
<dbReference type="CDD" id="cd00024">
    <property type="entry name" value="CD_CSD"/>
    <property type="match status" value="1"/>
</dbReference>
<protein>
    <recommendedName>
        <fullName evidence="3">Chromo domain-containing protein</fullName>
    </recommendedName>
</protein>
<dbReference type="SUPFAM" id="SSF54160">
    <property type="entry name" value="Chromo domain-like"/>
    <property type="match status" value="1"/>
</dbReference>
<keyword evidence="5" id="KW-1185">Reference proteome</keyword>
<evidence type="ECO:0000256" key="2">
    <source>
        <dbReference type="ARBA" id="ARBA00023242"/>
    </source>
</evidence>